<proteinExistence type="predicted"/>
<accession>A0AC35GPP4</accession>
<evidence type="ECO:0000313" key="1">
    <source>
        <dbReference type="Proteomes" id="UP000887580"/>
    </source>
</evidence>
<reference evidence="2" key="1">
    <citation type="submission" date="2022-11" db="UniProtKB">
        <authorList>
            <consortium name="WormBaseParasite"/>
        </authorList>
    </citation>
    <scope>IDENTIFICATION</scope>
</reference>
<protein>
    <submittedName>
        <fullName evidence="2">Uncharacterized protein</fullName>
    </submittedName>
</protein>
<organism evidence="1 2">
    <name type="scientific">Panagrolaimus sp. PS1159</name>
    <dbReference type="NCBI Taxonomy" id="55785"/>
    <lineage>
        <taxon>Eukaryota</taxon>
        <taxon>Metazoa</taxon>
        <taxon>Ecdysozoa</taxon>
        <taxon>Nematoda</taxon>
        <taxon>Chromadorea</taxon>
        <taxon>Rhabditida</taxon>
        <taxon>Tylenchina</taxon>
        <taxon>Panagrolaimomorpha</taxon>
        <taxon>Panagrolaimoidea</taxon>
        <taxon>Panagrolaimidae</taxon>
        <taxon>Panagrolaimus</taxon>
    </lineage>
</organism>
<evidence type="ECO:0000313" key="2">
    <source>
        <dbReference type="WBParaSite" id="PS1159_v2.g7234.t1"/>
    </source>
</evidence>
<dbReference type="WBParaSite" id="PS1159_v2.g7234.t1">
    <property type="protein sequence ID" value="PS1159_v2.g7234.t1"/>
    <property type="gene ID" value="PS1159_v2.g7234"/>
</dbReference>
<dbReference type="Proteomes" id="UP000887580">
    <property type="component" value="Unplaced"/>
</dbReference>
<sequence>MLKYLLFFIIFQSGFGNPNVDFVECCKRKNIPDGCIKYCTYDIPDFFRKLHRHPKTSAAIASVEDECAKLEVVAPYIQCLQKEKDNRDCCETGGVATEYPYCLDLCDGTRPISGVDIYLKCQMEGIRDRIVKCGKRA</sequence>
<name>A0AC35GPP4_9BILA</name>